<sequence length="118" mass="13727">MVVCNEGFLSDIHPYKHKVVRSIHTFQQICPTFSNRFHLNNRFEPIYEHIQVVPNRSNIQYDILADKRPMKMKIQLRSDHNGNGLVDDHGIVANRAKCVPSMDVAVGIHRRLVQIIRE</sequence>
<proteinExistence type="predicted"/>
<reference evidence="1" key="1">
    <citation type="submission" date="2022-12" db="EMBL/GenBank/DDBJ databases">
        <title>Genome assemblies of Blomia tropicalis.</title>
        <authorList>
            <person name="Cui Y."/>
        </authorList>
    </citation>
    <scope>NUCLEOTIDE SEQUENCE</scope>
    <source>
        <tissue evidence="1">Adult mites</tissue>
    </source>
</reference>
<name>A0A9Q0MB70_BLOTA</name>
<accession>A0A9Q0MB70</accession>
<dbReference type="AlphaFoldDB" id="A0A9Q0MB70"/>
<comment type="caution">
    <text evidence="1">The sequence shown here is derived from an EMBL/GenBank/DDBJ whole genome shotgun (WGS) entry which is preliminary data.</text>
</comment>
<dbReference type="EMBL" id="JAPWDV010000002">
    <property type="protein sequence ID" value="KAJ6221352.1"/>
    <property type="molecule type" value="Genomic_DNA"/>
</dbReference>
<gene>
    <name evidence="1" type="ORF">RDWZM_007164</name>
</gene>
<evidence type="ECO:0000313" key="2">
    <source>
        <dbReference type="Proteomes" id="UP001142055"/>
    </source>
</evidence>
<evidence type="ECO:0000313" key="1">
    <source>
        <dbReference type="EMBL" id="KAJ6221352.1"/>
    </source>
</evidence>
<organism evidence="1 2">
    <name type="scientific">Blomia tropicalis</name>
    <name type="common">Mite</name>
    <dbReference type="NCBI Taxonomy" id="40697"/>
    <lineage>
        <taxon>Eukaryota</taxon>
        <taxon>Metazoa</taxon>
        <taxon>Ecdysozoa</taxon>
        <taxon>Arthropoda</taxon>
        <taxon>Chelicerata</taxon>
        <taxon>Arachnida</taxon>
        <taxon>Acari</taxon>
        <taxon>Acariformes</taxon>
        <taxon>Sarcoptiformes</taxon>
        <taxon>Astigmata</taxon>
        <taxon>Glycyphagoidea</taxon>
        <taxon>Echimyopodidae</taxon>
        <taxon>Blomia</taxon>
    </lineage>
</organism>
<protein>
    <submittedName>
        <fullName evidence="1">Uncharacterized protein</fullName>
    </submittedName>
</protein>
<keyword evidence="2" id="KW-1185">Reference proteome</keyword>
<dbReference type="Proteomes" id="UP001142055">
    <property type="component" value="Chromosome 2"/>
</dbReference>